<proteinExistence type="predicted"/>
<feature type="signal peptide" evidence="5">
    <location>
        <begin position="1"/>
        <end position="30"/>
    </location>
</feature>
<dbReference type="Proteomes" id="UP000656732">
    <property type="component" value="Unassembled WGS sequence"/>
</dbReference>
<dbReference type="InterPro" id="IPR000833">
    <property type="entry name" value="A-amylase_inhib"/>
</dbReference>
<evidence type="ECO:0000313" key="7">
    <source>
        <dbReference type="Proteomes" id="UP000656732"/>
    </source>
</evidence>
<feature type="chain" id="PRO_5037472224" description="Alpha-amylase inhibitor" evidence="5">
    <location>
        <begin position="31"/>
        <end position="116"/>
    </location>
</feature>
<protein>
    <recommendedName>
        <fullName evidence="3">Alpha-amylase inhibitor</fullName>
    </recommendedName>
</protein>
<dbReference type="AlphaFoldDB" id="A0A918EUJ1"/>
<reference evidence="6" key="1">
    <citation type="journal article" date="2014" name="Int. J. Syst. Evol. Microbiol.">
        <title>Complete genome sequence of Corynebacterium casei LMG S-19264T (=DSM 44701T), isolated from a smear-ripened cheese.</title>
        <authorList>
            <consortium name="US DOE Joint Genome Institute (JGI-PGF)"/>
            <person name="Walter F."/>
            <person name="Albersmeier A."/>
            <person name="Kalinowski J."/>
            <person name="Ruckert C."/>
        </authorList>
    </citation>
    <scope>NUCLEOTIDE SEQUENCE</scope>
    <source>
        <strain evidence="6">JCM 4403</strain>
    </source>
</reference>
<evidence type="ECO:0000256" key="5">
    <source>
        <dbReference type="SAM" id="SignalP"/>
    </source>
</evidence>
<keyword evidence="1 3" id="KW-0022">Alpha-amylase inhibitor</keyword>
<dbReference type="Pfam" id="PF01356">
    <property type="entry name" value="A_amylase_inhib"/>
    <property type="match status" value="1"/>
</dbReference>
<gene>
    <name evidence="6" type="ORF">GCM10010280_15770</name>
</gene>
<evidence type="ECO:0000256" key="2">
    <source>
        <dbReference type="ARBA" id="ARBA00023157"/>
    </source>
</evidence>
<dbReference type="InterPro" id="IPR036379">
    <property type="entry name" value="A-amylase_inhib_sf"/>
</dbReference>
<dbReference type="PIRSF" id="PIRSF001658">
    <property type="entry name" value="Amylase_inhib"/>
    <property type="match status" value="1"/>
</dbReference>
<keyword evidence="2 4" id="KW-1015">Disulfide bond</keyword>
<name>A0A918EUJ1_9ACTN</name>
<feature type="disulfide bond" evidence="4">
    <location>
        <begin position="75"/>
        <end position="103"/>
    </location>
</feature>
<keyword evidence="7" id="KW-1185">Reference proteome</keyword>
<dbReference type="SUPFAM" id="SSF49498">
    <property type="entry name" value="alpha-Amylase inhibitor tendamistat"/>
    <property type="match status" value="1"/>
</dbReference>
<comment type="caution">
    <text evidence="6">The sequence shown here is derived from an EMBL/GenBank/DDBJ whole genome shotgun (WGS) entry which is preliminary data.</text>
</comment>
<feature type="disulfide bond" evidence="4">
    <location>
        <begin position="41"/>
        <end position="57"/>
    </location>
</feature>
<dbReference type="EMBL" id="BMTU01000002">
    <property type="protein sequence ID" value="GGQ70178.1"/>
    <property type="molecule type" value="Genomic_DNA"/>
</dbReference>
<dbReference type="Gene3D" id="2.60.40.20">
    <property type="entry name" value="Alpha-amylase inhibitor"/>
    <property type="match status" value="1"/>
</dbReference>
<evidence type="ECO:0000256" key="4">
    <source>
        <dbReference type="PIRSR" id="PIRSR001658-50"/>
    </source>
</evidence>
<evidence type="ECO:0000313" key="6">
    <source>
        <dbReference type="EMBL" id="GGQ70178.1"/>
    </source>
</evidence>
<evidence type="ECO:0000256" key="1">
    <source>
        <dbReference type="ARBA" id="ARBA00022579"/>
    </source>
</evidence>
<reference evidence="6" key="2">
    <citation type="submission" date="2020-09" db="EMBL/GenBank/DDBJ databases">
        <authorList>
            <person name="Sun Q."/>
            <person name="Ohkuma M."/>
        </authorList>
    </citation>
    <scope>NUCLEOTIDE SEQUENCE</scope>
    <source>
        <strain evidence="6">JCM 4403</strain>
    </source>
</reference>
<keyword evidence="5" id="KW-0732">Signal</keyword>
<dbReference type="SMART" id="SM00783">
    <property type="entry name" value="A_amylase_inhib"/>
    <property type="match status" value="1"/>
</dbReference>
<organism evidence="6 7">
    <name type="scientific">Streptomyces pilosus</name>
    <dbReference type="NCBI Taxonomy" id="28893"/>
    <lineage>
        <taxon>Bacteria</taxon>
        <taxon>Bacillati</taxon>
        <taxon>Actinomycetota</taxon>
        <taxon>Actinomycetes</taxon>
        <taxon>Kitasatosporales</taxon>
        <taxon>Streptomycetaceae</taxon>
        <taxon>Streptomyces</taxon>
    </lineage>
</organism>
<accession>A0A918EUJ1</accession>
<dbReference type="GO" id="GO:0015066">
    <property type="term" value="F:alpha-amylase inhibitor activity"/>
    <property type="evidence" value="ECO:0007669"/>
    <property type="project" value="UniProtKB-UniRule"/>
</dbReference>
<comment type="function">
    <text evidence="3">Inhibits mammalian alpha-amylases specifically but has no action on plant and microbial alpha-amylases.</text>
</comment>
<evidence type="ECO:0000256" key="3">
    <source>
        <dbReference type="PIRNR" id="PIRNR001658"/>
    </source>
</evidence>
<sequence length="116" mass="11952">MRERHFPRWAGVGAGGALLLSFMAAGQASAVAPATDPAPSCVTVYESWRYTQVENACAETMSLQVVYQDGAEGPCHTVRSGDVTTIGEGYLGPHGRVHHVAVCAAPVSATGVAPVG</sequence>